<feature type="compositionally biased region" description="Basic and acidic residues" evidence="9">
    <location>
        <begin position="44"/>
        <end position="63"/>
    </location>
</feature>
<evidence type="ECO:0000256" key="9">
    <source>
        <dbReference type="SAM" id="MobiDB-lite"/>
    </source>
</evidence>
<reference evidence="10 11" key="1">
    <citation type="submission" date="2018-11" db="EMBL/GenBank/DDBJ databases">
        <title>Genome sequence of Saitozyma podzolica DSM 27192.</title>
        <authorList>
            <person name="Aliyu H."/>
            <person name="Gorte O."/>
            <person name="Ochsenreither K."/>
        </authorList>
    </citation>
    <scope>NUCLEOTIDE SEQUENCE [LARGE SCALE GENOMIC DNA]</scope>
    <source>
        <strain evidence="10 11">DSM 27192</strain>
    </source>
</reference>
<sequence length="455" mass="48211">MSLPVGSGPSGPPSQATMPVPPPARHQPPTAQAGTKRSASPQKAGEERPAKMLRPTGKDTFDLRAEEDAARRLNVGRTPGSAMYAGQMNRAKNTDLFDRTELRMKLNALARQHNLVFDEDAFLYLALAAETRIRSLLSSSVSAQLHRTSTSHHHVPPASSSGKPMWSHRITSDTNAVMDALTRQNKEAEQSFRASRMDRIAKETEIQRAKDRADKVTSAGQSDEADGANSSGPSTPREKGSSGGGEDAGGTPTFGAVKEKSMGSTGKKSGKKGGRDLSAEVAHKMSNATAMRSAGFKQGKYSWLTSVPSISSPLAGKKKKDKSGASAGESPGGPESPGSPSSGKGTAGGKAKDKEKGRSKLRDTVTAGDEPPQTPRKRRPKVSAPSRRMVQVDPGLGTDGEEKRVPDDKALTMVDLVFALERDALGKGMGTADEVVRKIWATPGGPWGRDGEQKR</sequence>
<dbReference type="GO" id="GO:0006352">
    <property type="term" value="P:DNA-templated transcription initiation"/>
    <property type="evidence" value="ECO:0007669"/>
    <property type="project" value="InterPro"/>
</dbReference>
<dbReference type="AlphaFoldDB" id="A0A427YTI6"/>
<dbReference type="InterPro" id="IPR007900">
    <property type="entry name" value="TAF4_C"/>
</dbReference>
<evidence type="ECO:0000256" key="5">
    <source>
        <dbReference type="ARBA" id="ARBA00023163"/>
    </source>
</evidence>
<feature type="region of interest" description="Disordered" evidence="9">
    <location>
        <begin position="147"/>
        <end position="168"/>
    </location>
</feature>
<accession>A0A427YTI6</accession>
<evidence type="ECO:0000256" key="3">
    <source>
        <dbReference type="ARBA" id="ARBA00017306"/>
    </source>
</evidence>
<feature type="compositionally biased region" description="Basic and acidic residues" evidence="9">
    <location>
        <begin position="273"/>
        <end position="283"/>
    </location>
</feature>
<comment type="caution">
    <text evidence="10">The sequence shown here is derived from an EMBL/GenBank/DDBJ whole genome shotgun (WGS) entry which is preliminary data.</text>
</comment>
<protein>
    <recommendedName>
        <fullName evidence="3">Transcription initiation factor TFIID subunit 4</fullName>
    </recommendedName>
    <alternativeName>
        <fullName evidence="8">TBP-associated factor 4</fullName>
    </alternativeName>
</protein>
<evidence type="ECO:0000256" key="4">
    <source>
        <dbReference type="ARBA" id="ARBA00023015"/>
    </source>
</evidence>
<name>A0A427YTI6_9TREE</name>
<dbReference type="EMBL" id="RSCD01000002">
    <property type="protein sequence ID" value="RSH94392.1"/>
    <property type="molecule type" value="Genomic_DNA"/>
</dbReference>
<feature type="compositionally biased region" description="Basic and acidic residues" evidence="9">
    <location>
        <begin position="350"/>
        <end position="363"/>
    </location>
</feature>
<evidence type="ECO:0000313" key="11">
    <source>
        <dbReference type="Proteomes" id="UP000279259"/>
    </source>
</evidence>
<evidence type="ECO:0000256" key="7">
    <source>
        <dbReference type="ARBA" id="ARBA00025346"/>
    </source>
</evidence>
<gene>
    <name evidence="10" type="ORF">EHS25_004195</name>
</gene>
<feature type="compositionally biased region" description="Basic and acidic residues" evidence="9">
    <location>
        <begin position="185"/>
        <end position="215"/>
    </location>
</feature>
<evidence type="ECO:0000256" key="8">
    <source>
        <dbReference type="ARBA" id="ARBA00031747"/>
    </source>
</evidence>
<keyword evidence="4" id="KW-0805">Transcription regulation</keyword>
<keyword evidence="11" id="KW-1185">Reference proteome</keyword>
<feature type="compositionally biased region" description="Polar residues" evidence="9">
    <location>
        <begin position="29"/>
        <end position="41"/>
    </location>
</feature>
<keyword evidence="6" id="KW-0539">Nucleus</keyword>
<evidence type="ECO:0000256" key="2">
    <source>
        <dbReference type="ARBA" id="ARBA00006178"/>
    </source>
</evidence>
<evidence type="ECO:0000256" key="6">
    <source>
        <dbReference type="ARBA" id="ARBA00023242"/>
    </source>
</evidence>
<evidence type="ECO:0000256" key="1">
    <source>
        <dbReference type="ARBA" id="ARBA00004123"/>
    </source>
</evidence>
<feature type="region of interest" description="Disordered" evidence="9">
    <location>
        <begin position="307"/>
        <end position="406"/>
    </location>
</feature>
<organism evidence="10 11">
    <name type="scientific">Saitozyma podzolica</name>
    <dbReference type="NCBI Taxonomy" id="1890683"/>
    <lineage>
        <taxon>Eukaryota</taxon>
        <taxon>Fungi</taxon>
        <taxon>Dikarya</taxon>
        <taxon>Basidiomycota</taxon>
        <taxon>Agaricomycotina</taxon>
        <taxon>Tremellomycetes</taxon>
        <taxon>Tremellales</taxon>
        <taxon>Trimorphomycetaceae</taxon>
        <taxon>Saitozyma</taxon>
    </lineage>
</organism>
<dbReference type="CDD" id="cd08045">
    <property type="entry name" value="HFD_TAF4"/>
    <property type="match status" value="1"/>
</dbReference>
<keyword evidence="5" id="KW-0804">Transcription</keyword>
<feature type="region of interest" description="Disordered" evidence="9">
    <location>
        <begin position="185"/>
        <end position="284"/>
    </location>
</feature>
<comment type="subcellular location">
    <subcellularLocation>
        <location evidence="1">Nucleus</location>
    </subcellularLocation>
</comment>
<dbReference type="STRING" id="1890683.A0A427YTI6"/>
<proteinExistence type="inferred from homology"/>
<dbReference type="OrthoDB" id="21060at2759"/>
<dbReference type="Proteomes" id="UP000279259">
    <property type="component" value="Unassembled WGS sequence"/>
</dbReference>
<comment type="similarity">
    <text evidence="2">Belongs to the TAF4 family.</text>
</comment>
<comment type="function">
    <text evidence="7">Functions as a component of the DNA-binding general transcription factor complex TFIID. Binding of TFIID to a promoter (with or without TATA element) is the initial step in pre-initiation complex (PIC) formation. TFIID plays a key role in the regulation of gene expression by RNA polymerase II through different activities such as transcription activator interaction, core promoter recognition and selectivity, TFIIA and TFIIB interaction, chromatin modification (histone acetylation by TAF1), facilitation of DNA opening and initiation of transcription.</text>
</comment>
<evidence type="ECO:0000313" key="10">
    <source>
        <dbReference type="EMBL" id="RSH94392.1"/>
    </source>
</evidence>
<feature type="compositionally biased region" description="Low complexity" evidence="9">
    <location>
        <begin position="324"/>
        <end position="344"/>
    </location>
</feature>
<dbReference type="GO" id="GO:0005669">
    <property type="term" value="C:transcription factor TFIID complex"/>
    <property type="evidence" value="ECO:0007669"/>
    <property type="project" value="InterPro"/>
</dbReference>
<feature type="region of interest" description="Disordered" evidence="9">
    <location>
        <begin position="1"/>
        <end position="63"/>
    </location>
</feature>